<dbReference type="Proteomes" id="UP001528823">
    <property type="component" value="Unassembled WGS sequence"/>
</dbReference>
<evidence type="ECO:0000313" key="4">
    <source>
        <dbReference type="Proteomes" id="UP001528823"/>
    </source>
</evidence>
<evidence type="ECO:0000313" key="3">
    <source>
        <dbReference type="EMBL" id="MDE1463380.1"/>
    </source>
</evidence>
<accession>A0ABT5UB23</accession>
<feature type="compositionally biased region" description="Pro residues" evidence="1">
    <location>
        <begin position="348"/>
        <end position="395"/>
    </location>
</feature>
<dbReference type="PRINTS" id="PR01217">
    <property type="entry name" value="PRICHEXTENSN"/>
</dbReference>
<dbReference type="Gene3D" id="3.40.390.10">
    <property type="entry name" value="Collagenase (Catalytic Domain)"/>
    <property type="match status" value="1"/>
</dbReference>
<dbReference type="Gene3D" id="2.60.120.260">
    <property type="entry name" value="Galactose-binding domain-like"/>
    <property type="match status" value="1"/>
</dbReference>
<dbReference type="Pfam" id="PF13688">
    <property type="entry name" value="Reprolysin_5"/>
    <property type="match status" value="1"/>
</dbReference>
<name>A0ABT5UB23_9GAMM</name>
<evidence type="ECO:0000256" key="1">
    <source>
        <dbReference type="SAM" id="MobiDB-lite"/>
    </source>
</evidence>
<feature type="chain" id="PRO_5046312254" evidence="2">
    <location>
        <begin position="21"/>
        <end position="576"/>
    </location>
</feature>
<feature type="region of interest" description="Disordered" evidence="1">
    <location>
        <begin position="300"/>
        <end position="404"/>
    </location>
</feature>
<gene>
    <name evidence="3" type="ORF">ORQ98_15560</name>
</gene>
<keyword evidence="2" id="KW-0732">Signal</keyword>
<reference evidence="3 4" key="1">
    <citation type="submission" date="2022-11" db="EMBL/GenBank/DDBJ databases">
        <title>Spartinivicinus poritis sp. nov., isolated from scleractinian coral Porites lutea.</title>
        <authorList>
            <person name="Zhang G."/>
            <person name="Cai L."/>
            <person name="Wei Q."/>
        </authorList>
    </citation>
    <scope>NUCLEOTIDE SEQUENCE [LARGE SCALE GENOMIC DNA]</scope>
    <source>
        <strain evidence="3 4">A2-2</strain>
    </source>
</reference>
<dbReference type="InterPro" id="IPR024079">
    <property type="entry name" value="MetalloPept_cat_dom_sf"/>
</dbReference>
<dbReference type="SUPFAM" id="SSF49785">
    <property type="entry name" value="Galactose-binding domain-like"/>
    <property type="match status" value="1"/>
</dbReference>
<feature type="signal peptide" evidence="2">
    <location>
        <begin position="1"/>
        <end position="20"/>
    </location>
</feature>
<dbReference type="EMBL" id="JAPMOU010000019">
    <property type="protein sequence ID" value="MDE1463380.1"/>
    <property type="molecule type" value="Genomic_DNA"/>
</dbReference>
<feature type="compositionally biased region" description="Pro residues" evidence="1">
    <location>
        <begin position="306"/>
        <end position="332"/>
    </location>
</feature>
<dbReference type="InterPro" id="IPR008979">
    <property type="entry name" value="Galactose-bd-like_sf"/>
</dbReference>
<sequence length="576" mass="63815">MLKKIFSVSCLSMAVSSAYAIETIDVAILYTPEAEQNIGNVSRWKDDKNKRGNIKLYIDYIVNHANLILENSQTNLRVRALPIKDPVIKGISNREFLKRSCINIVRDYQGNETQQDIEGCRDTSLNWLKENSRVQEIKKKYGADLVSVIVDKSWGTCGLGNLAHYKYSRRSGNRWVPDTSSGLNSNATYSWIGSRCSADALIHEIGHNLGLSHGFRRRDGSIETGTIVDSARGYRVPGQFATIMSYTGQNTPHVNYFSSPYLKAQLKTGGYVTPSDGIANSVQGIKTVANEIANFMPTVVTVGEPTPKPTEPKQPPVQPTPPKKPKPKPPVTTRPATPVDDDPVNFPDQPPATPEPKPPTSKPKPPSKPVPPVTNNPVPPTAKPPVNPAPVPPISKPENPSKPTTCTVKLRLPFSLNKWFPMSGFNSFGGGYMNSVSVEGENCQSILNSINSIWGLFKGMIYKISGNNWYKGISQDITQQLRPNQSLRFSAQMAINSMQSMRRWGVAMLKMEYGNGKPTTYRRVAQRSLTSGYFSKISGKVRVSDEEYVGLQKASLVFMTPNNNQGFYFRQGRIRN</sequence>
<evidence type="ECO:0000256" key="2">
    <source>
        <dbReference type="SAM" id="SignalP"/>
    </source>
</evidence>
<organism evidence="3 4">
    <name type="scientific">Spartinivicinus poritis</name>
    <dbReference type="NCBI Taxonomy" id="2994640"/>
    <lineage>
        <taxon>Bacteria</taxon>
        <taxon>Pseudomonadati</taxon>
        <taxon>Pseudomonadota</taxon>
        <taxon>Gammaproteobacteria</taxon>
        <taxon>Oceanospirillales</taxon>
        <taxon>Zooshikellaceae</taxon>
        <taxon>Spartinivicinus</taxon>
    </lineage>
</organism>
<comment type="caution">
    <text evidence="3">The sequence shown here is derived from an EMBL/GenBank/DDBJ whole genome shotgun (WGS) entry which is preliminary data.</text>
</comment>
<keyword evidence="4" id="KW-1185">Reference proteome</keyword>
<dbReference type="RefSeq" id="WP_274689718.1">
    <property type="nucleotide sequence ID" value="NZ_JAPMOU010000019.1"/>
</dbReference>
<proteinExistence type="predicted"/>
<protein>
    <submittedName>
        <fullName evidence="3">M12 family metallo-peptidase</fullName>
    </submittedName>
</protein>
<dbReference type="SUPFAM" id="SSF55486">
    <property type="entry name" value="Metalloproteases ('zincins'), catalytic domain"/>
    <property type="match status" value="1"/>
</dbReference>